<organism evidence="1 2">
    <name type="scientific">Coemansia spiralis</name>
    <dbReference type="NCBI Taxonomy" id="417178"/>
    <lineage>
        <taxon>Eukaryota</taxon>
        <taxon>Fungi</taxon>
        <taxon>Fungi incertae sedis</taxon>
        <taxon>Zoopagomycota</taxon>
        <taxon>Kickxellomycotina</taxon>
        <taxon>Kickxellomycetes</taxon>
        <taxon>Kickxellales</taxon>
        <taxon>Kickxellaceae</taxon>
        <taxon>Coemansia</taxon>
    </lineage>
</organism>
<dbReference type="AlphaFoldDB" id="A0A9W8G9R4"/>
<dbReference type="EMBL" id="JANBTW010000017">
    <property type="protein sequence ID" value="KAJ2678797.1"/>
    <property type="molecule type" value="Genomic_DNA"/>
</dbReference>
<reference evidence="1" key="1">
    <citation type="submission" date="2022-07" db="EMBL/GenBank/DDBJ databases">
        <title>Phylogenomic reconstructions and comparative analyses of Kickxellomycotina fungi.</title>
        <authorList>
            <person name="Reynolds N.K."/>
            <person name="Stajich J.E."/>
            <person name="Barry K."/>
            <person name="Grigoriev I.V."/>
            <person name="Crous P."/>
            <person name="Smith M.E."/>
        </authorList>
    </citation>
    <scope>NUCLEOTIDE SEQUENCE</scope>
    <source>
        <strain evidence="1">NRRL 3115</strain>
    </source>
</reference>
<sequence length="113" mass="13046">MALVISSVEASKKLTQLSKYAVFFFYDSRKMSTSKFREEFIPLLRLVRRNPNFKCGQFDKTKVPIPTEKFGFASDKGVIIYVNGIYHTYMTDFNLAEFQRIVSSPESVPMARV</sequence>
<protein>
    <submittedName>
        <fullName evidence="1">Uncharacterized protein</fullName>
    </submittedName>
</protein>
<gene>
    <name evidence="1" type="ORF">GGI25_001989</name>
</gene>
<evidence type="ECO:0000313" key="1">
    <source>
        <dbReference type="EMBL" id="KAJ2678797.1"/>
    </source>
</evidence>
<name>A0A9W8G9R4_9FUNG</name>
<evidence type="ECO:0000313" key="2">
    <source>
        <dbReference type="Proteomes" id="UP001151518"/>
    </source>
</evidence>
<dbReference type="OrthoDB" id="5551677at2759"/>
<comment type="caution">
    <text evidence="1">The sequence shown here is derived from an EMBL/GenBank/DDBJ whole genome shotgun (WGS) entry which is preliminary data.</text>
</comment>
<accession>A0A9W8G9R4</accession>
<proteinExistence type="predicted"/>
<dbReference type="Proteomes" id="UP001151518">
    <property type="component" value="Unassembled WGS sequence"/>
</dbReference>